<evidence type="ECO:0000256" key="2">
    <source>
        <dbReference type="ARBA" id="ARBA00023125"/>
    </source>
</evidence>
<feature type="region of interest" description="Disordered" evidence="5">
    <location>
        <begin position="691"/>
        <end position="721"/>
    </location>
</feature>
<dbReference type="GO" id="GO:0003677">
    <property type="term" value="F:DNA binding"/>
    <property type="evidence" value="ECO:0007669"/>
    <property type="project" value="UniProtKB-KW"/>
</dbReference>
<dbReference type="Gene3D" id="4.10.240.10">
    <property type="entry name" value="Zn(2)-C6 fungal-type DNA-binding domain"/>
    <property type="match status" value="1"/>
</dbReference>
<dbReference type="SUPFAM" id="SSF51905">
    <property type="entry name" value="FAD/NAD(P)-binding domain"/>
    <property type="match status" value="1"/>
</dbReference>
<protein>
    <submittedName>
        <fullName evidence="7">FAD dependent oxidoreductase superfamily</fullName>
    </submittedName>
</protein>
<keyword evidence="4" id="KW-0539">Nucleus</keyword>
<comment type="caution">
    <text evidence="7">The sequence shown here is derived from an EMBL/GenBank/DDBJ whole genome shotgun (WGS) entry which is preliminary data.</text>
</comment>
<dbReference type="RefSeq" id="XP_056579464.1">
    <property type="nucleotide sequence ID" value="XM_056723214.1"/>
</dbReference>
<evidence type="ECO:0000256" key="4">
    <source>
        <dbReference type="ARBA" id="ARBA00023242"/>
    </source>
</evidence>
<evidence type="ECO:0000259" key="6">
    <source>
        <dbReference type="PROSITE" id="PS50048"/>
    </source>
</evidence>
<feature type="domain" description="Zn(2)-C6 fungal-type" evidence="6">
    <location>
        <begin position="15"/>
        <end position="45"/>
    </location>
</feature>
<reference evidence="7" key="1">
    <citation type="submission" date="2022-12" db="EMBL/GenBank/DDBJ databases">
        <authorList>
            <person name="Petersen C."/>
        </authorList>
    </citation>
    <scope>NUCLEOTIDE SEQUENCE</scope>
    <source>
        <strain evidence="7">IBT 3081</strain>
    </source>
</reference>
<dbReference type="Proteomes" id="UP001147752">
    <property type="component" value="Unassembled WGS sequence"/>
</dbReference>
<evidence type="ECO:0000313" key="8">
    <source>
        <dbReference type="Proteomes" id="UP001147752"/>
    </source>
</evidence>
<dbReference type="PANTHER" id="PTHR13847">
    <property type="entry name" value="SARCOSINE DEHYDROGENASE-RELATED"/>
    <property type="match status" value="1"/>
</dbReference>
<dbReference type="SUPFAM" id="SSF57701">
    <property type="entry name" value="Zn2/Cys6 DNA-binding domain"/>
    <property type="match status" value="1"/>
</dbReference>
<feature type="compositionally biased region" description="Polar residues" evidence="5">
    <location>
        <begin position="693"/>
        <end position="716"/>
    </location>
</feature>
<evidence type="ECO:0000256" key="5">
    <source>
        <dbReference type="SAM" id="MobiDB-lite"/>
    </source>
</evidence>
<dbReference type="Gene3D" id="3.50.50.60">
    <property type="entry name" value="FAD/NAD(P)-binding domain"/>
    <property type="match status" value="1"/>
</dbReference>
<dbReference type="Gene3D" id="3.30.9.10">
    <property type="entry name" value="D-Amino Acid Oxidase, subunit A, domain 2"/>
    <property type="match status" value="1"/>
</dbReference>
<keyword evidence="1" id="KW-0805">Transcription regulation</keyword>
<dbReference type="GeneID" id="81462397"/>
<dbReference type="Pfam" id="PF01266">
    <property type="entry name" value="DAO"/>
    <property type="match status" value="1"/>
</dbReference>
<dbReference type="SMART" id="SM00066">
    <property type="entry name" value="GAL4"/>
    <property type="match status" value="1"/>
</dbReference>
<evidence type="ECO:0000256" key="3">
    <source>
        <dbReference type="ARBA" id="ARBA00023163"/>
    </source>
</evidence>
<dbReference type="AlphaFoldDB" id="A0A9W9V946"/>
<sequence length="1256" mass="140650">MLAEPRKRHNGQPQACEPCRKAKIRCDHASPKCSRCLLRSLDCIYHPAPMTKRRPPASHTPTHFDTTLPVDLLTTQNVSSTFQVPTASSVGTGISLPPADPSPAASSGLTARSSASKRNMLFHEELGQHETTRFSAVFVENQNSFDAVMLDATNSNHHELGREPDVTARSRVELAVRTLLNFPTARTFDMLMTEIHHIYDIWLSPTMIQQCLKQVWTEYPSQLGQLRTRESVLRVANDLFLNHKRPRSIPDCDDTSNPDHASWMNWFGGPNLRWEMIGILFSWAGIAFRCKQEWDPVFNLPEQHGRNRNTAADRMRECAAACIRLCEGHFEISDIMVICMKNSTRLQSILISDESDRLRVDYGTVRSAFISAGLHRVTPAKEVTPFSQHRASLASSMYYYDKSHSLFNARPPMLSNRYCQSPLPLDLCENDVYGGRERLTAAIAKLDSNGWNTNGHIFTTTWLRALAMLSPIREGILELTLSVNSTFTKSQVEHLKVQLEKIVASYPPHIQYRGNSEWHLQSASQSHERSAHEVYITTRIHLDVLQCQFLLQRLLVSRQFSGGQDLFDIAQETMSVILSLWLNRDQLQELHHAFDWIAVSYGMPCAGILCVQLLRASNLVPPAPQSDLPSTSAHDYVRFSRSEVVQNLIMFKALLDWIRPTDNNVQLSKKFKAVLQRIIDAMFDSLESRDMQTQEMLGEQQSQRHYGPQDQLSPGQNLPAMGRQHDIDPEINTFNDMDWLNTVDWTQGGWLELSNLNGSTFPTPHHYLKSTNQSLARQLAKSPRGQTAAINLTSLTMSPSGSFNTPRQPVEDATMPFWLRDIHELHDHRSTEELPVSSDIVIIGAGYAGVSTAYHLVKGEASDKKLSITILEARGVCSGATGRNGGHLRPDMYTPMTRAIDRGGTERALEVIEFEIAHIQAIKSLVEKEKIDCDFTLTRSIDVWSNEEAARKAKKLYDTLVSRDLEYMKDVFFVLGKDAEGISGVKGAKACASFTAGTLWPYKFILHLTASILKTGRVNLQAHTPATSVRRQPSGSFIIATTRGTTVARKVVYANNAYVSGLLPQYREAIVPCKGLCTHISVPEGTRAPLLNNSYIIREEDNVVSYLIPRADGSIVVGGANSRYHPVLSSWYDSVDDSTLIEEVKDHYDGYMQRFFNGWEDSGAEVDKVWTGIMGYSWDSQPHVGSIPGEDNQYVIAGFNGHGMPLAFLSALGVAKMVNGIEFEDAGIPRLFQSTKERLDKVRDGPLGGDIIGVKR</sequence>
<dbReference type="GO" id="GO:0005737">
    <property type="term" value="C:cytoplasm"/>
    <property type="evidence" value="ECO:0007669"/>
    <property type="project" value="TreeGrafter"/>
</dbReference>
<dbReference type="CDD" id="cd00067">
    <property type="entry name" value="GAL4"/>
    <property type="match status" value="1"/>
</dbReference>
<keyword evidence="3" id="KW-0804">Transcription</keyword>
<dbReference type="InterPro" id="IPR036188">
    <property type="entry name" value="FAD/NAD-bd_sf"/>
</dbReference>
<reference evidence="7" key="2">
    <citation type="journal article" date="2023" name="IMA Fungus">
        <title>Comparative genomic study of the Penicillium genus elucidates a diverse pangenome and 15 lateral gene transfer events.</title>
        <authorList>
            <person name="Petersen C."/>
            <person name="Sorensen T."/>
            <person name="Nielsen M.R."/>
            <person name="Sondergaard T.E."/>
            <person name="Sorensen J.L."/>
            <person name="Fitzpatrick D.A."/>
            <person name="Frisvad J.C."/>
            <person name="Nielsen K.L."/>
        </authorList>
    </citation>
    <scope>NUCLEOTIDE SEQUENCE</scope>
    <source>
        <strain evidence="7">IBT 3081</strain>
    </source>
</reference>
<dbReference type="EMBL" id="JAPZBT010000002">
    <property type="protein sequence ID" value="KAJ5373478.1"/>
    <property type="molecule type" value="Genomic_DNA"/>
</dbReference>
<evidence type="ECO:0000313" key="7">
    <source>
        <dbReference type="EMBL" id="KAJ5373478.1"/>
    </source>
</evidence>
<dbReference type="GO" id="GO:0008270">
    <property type="term" value="F:zinc ion binding"/>
    <property type="evidence" value="ECO:0007669"/>
    <property type="project" value="InterPro"/>
</dbReference>
<keyword evidence="8" id="KW-1185">Reference proteome</keyword>
<keyword evidence="2" id="KW-0238">DNA-binding</keyword>
<dbReference type="OrthoDB" id="429143at2759"/>
<dbReference type="InterPro" id="IPR006076">
    <property type="entry name" value="FAD-dep_OxRdtase"/>
</dbReference>
<dbReference type="CDD" id="cd12148">
    <property type="entry name" value="fungal_TF_MHR"/>
    <property type="match status" value="1"/>
</dbReference>
<dbReference type="PANTHER" id="PTHR13847:SF279">
    <property type="entry name" value="FAD DEPENDENT OXIDOREDUCTASE DOMAIN-CONTAINING PROTEIN-RELATED"/>
    <property type="match status" value="1"/>
</dbReference>
<dbReference type="Pfam" id="PF00172">
    <property type="entry name" value="Zn_clus"/>
    <property type="match status" value="1"/>
</dbReference>
<dbReference type="InterPro" id="IPR001138">
    <property type="entry name" value="Zn2Cys6_DnaBD"/>
</dbReference>
<dbReference type="GO" id="GO:0000981">
    <property type="term" value="F:DNA-binding transcription factor activity, RNA polymerase II-specific"/>
    <property type="evidence" value="ECO:0007669"/>
    <property type="project" value="InterPro"/>
</dbReference>
<evidence type="ECO:0000256" key="1">
    <source>
        <dbReference type="ARBA" id="ARBA00023015"/>
    </source>
</evidence>
<dbReference type="InterPro" id="IPR036864">
    <property type="entry name" value="Zn2-C6_fun-type_DNA-bd_sf"/>
</dbReference>
<feature type="region of interest" description="Disordered" evidence="5">
    <location>
        <begin position="90"/>
        <end position="111"/>
    </location>
</feature>
<organism evidence="7 8">
    <name type="scientific">Penicillium concentricum</name>
    <dbReference type="NCBI Taxonomy" id="293559"/>
    <lineage>
        <taxon>Eukaryota</taxon>
        <taxon>Fungi</taxon>
        <taxon>Dikarya</taxon>
        <taxon>Ascomycota</taxon>
        <taxon>Pezizomycotina</taxon>
        <taxon>Eurotiomycetes</taxon>
        <taxon>Eurotiomycetidae</taxon>
        <taxon>Eurotiales</taxon>
        <taxon>Aspergillaceae</taxon>
        <taxon>Penicillium</taxon>
    </lineage>
</organism>
<dbReference type="PROSITE" id="PS00463">
    <property type="entry name" value="ZN2_CY6_FUNGAL_1"/>
    <property type="match status" value="1"/>
</dbReference>
<dbReference type="PROSITE" id="PS50048">
    <property type="entry name" value="ZN2_CY6_FUNGAL_2"/>
    <property type="match status" value="1"/>
</dbReference>
<accession>A0A9W9V946</accession>
<proteinExistence type="predicted"/>
<gene>
    <name evidence="7" type="ORF">N7517_005484</name>
</gene>
<name>A0A9W9V946_9EURO</name>